<dbReference type="GO" id="GO:0031436">
    <property type="term" value="C:BRCA1-BARD1 complex"/>
    <property type="evidence" value="ECO:0007669"/>
    <property type="project" value="TreeGrafter"/>
</dbReference>
<proteinExistence type="predicted"/>
<gene>
    <name evidence="4" type="ORF">EVEC_LOCUS2679</name>
</gene>
<feature type="repeat" description="ANK" evidence="3">
    <location>
        <begin position="117"/>
        <end position="149"/>
    </location>
</feature>
<dbReference type="STRING" id="51028.A0A0N4UZC8"/>
<feature type="repeat" description="ANK" evidence="3">
    <location>
        <begin position="39"/>
        <end position="71"/>
    </location>
</feature>
<evidence type="ECO:0000313" key="5">
    <source>
        <dbReference type="Proteomes" id="UP000274131"/>
    </source>
</evidence>
<dbReference type="GO" id="GO:0004842">
    <property type="term" value="F:ubiquitin-protein transferase activity"/>
    <property type="evidence" value="ECO:0007669"/>
    <property type="project" value="TreeGrafter"/>
</dbReference>
<evidence type="ECO:0000256" key="3">
    <source>
        <dbReference type="PROSITE-ProRule" id="PRU00023"/>
    </source>
</evidence>
<evidence type="ECO:0000256" key="1">
    <source>
        <dbReference type="ARBA" id="ARBA00022737"/>
    </source>
</evidence>
<dbReference type="PRINTS" id="PR01415">
    <property type="entry name" value="ANKYRIN"/>
</dbReference>
<dbReference type="EMBL" id="UXUI01007430">
    <property type="protein sequence ID" value="VDD87536.1"/>
    <property type="molecule type" value="Genomic_DNA"/>
</dbReference>
<organism evidence="6">
    <name type="scientific">Enterobius vermicularis</name>
    <name type="common">Human pinworm</name>
    <dbReference type="NCBI Taxonomy" id="51028"/>
    <lineage>
        <taxon>Eukaryota</taxon>
        <taxon>Metazoa</taxon>
        <taxon>Ecdysozoa</taxon>
        <taxon>Nematoda</taxon>
        <taxon>Chromadorea</taxon>
        <taxon>Rhabditida</taxon>
        <taxon>Spirurina</taxon>
        <taxon>Oxyuridomorpha</taxon>
        <taxon>Oxyuroidea</taxon>
        <taxon>Oxyuridae</taxon>
        <taxon>Enterobius</taxon>
    </lineage>
</organism>
<dbReference type="Proteomes" id="UP000274131">
    <property type="component" value="Unassembled WGS sequence"/>
</dbReference>
<dbReference type="Pfam" id="PF00023">
    <property type="entry name" value="Ank"/>
    <property type="match status" value="1"/>
</dbReference>
<dbReference type="GO" id="GO:0070531">
    <property type="term" value="C:BRCA1-A complex"/>
    <property type="evidence" value="ECO:0007669"/>
    <property type="project" value="TreeGrafter"/>
</dbReference>
<dbReference type="PROSITE" id="PS50297">
    <property type="entry name" value="ANK_REP_REGION"/>
    <property type="match status" value="3"/>
</dbReference>
<dbReference type="SMART" id="SM00248">
    <property type="entry name" value="ANK"/>
    <property type="match status" value="7"/>
</dbReference>
<dbReference type="Pfam" id="PF12796">
    <property type="entry name" value="Ank_2"/>
    <property type="match status" value="1"/>
</dbReference>
<evidence type="ECO:0000256" key="2">
    <source>
        <dbReference type="ARBA" id="ARBA00023043"/>
    </source>
</evidence>
<keyword evidence="2 3" id="KW-0040">ANK repeat</keyword>
<feature type="repeat" description="ANK" evidence="3">
    <location>
        <begin position="72"/>
        <end position="104"/>
    </location>
</feature>
<keyword evidence="1" id="KW-0677">Repeat</keyword>
<reference evidence="4 5" key="2">
    <citation type="submission" date="2018-10" db="EMBL/GenBank/DDBJ databases">
        <authorList>
            <consortium name="Pathogen Informatics"/>
        </authorList>
    </citation>
    <scope>NUCLEOTIDE SEQUENCE [LARGE SCALE GENOMIC DNA]</scope>
</reference>
<protein>
    <submittedName>
        <fullName evidence="6">ANK_REP_REGION domain-containing protein</fullName>
    </submittedName>
</protein>
<dbReference type="PANTHER" id="PTHR24171">
    <property type="entry name" value="ANKYRIN REPEAT DOMAIN-CONTAINING PROTEIN 39-RELATED"/>
    <property type="match status" value="1"/>
</dbReference>
<reference evidence="6" key="1">
    <citation type="submission" date="2017-02" db="UniProtKB">
        <authorList>
            <consortium name="WormBaseParasite"/>
        </authorList>
    </citation>
    <scope>IDENTIFICATION</scope>
</reference>
<evidence type="ECO:0000313" key="4">
    <source>
        <dbReference type="EMBL" id="VDD87536.1"/>
    </source>
</evidence>
<dbReference type="Gene3D" id="1.25.40.20">
    <property type="entry name" value="Ankyrin repeat-containing domain"/>
    <property type="match status" value="3"/>
</dbReference>
<dbReference type="InterPro" id="IPR036770">
    <property type="entry name" value="Ankyrin_rpt-contain_sf"/>
</dbReference>
<keyword evidence="5" id="KW-1185">Reference proteome</keyword>
<sequence length="525" mass="58826">MNNTETLFNRLITACEIWDLDEVKAVVETGFNVDTADDDRVTALQIAAANGNIGIVEHLLDMGANIEADNQIGMTPLHHAAKNGHCNVVRILLQRGAVIDKLTLVVTSTIYYRLSYYGASALTLAASEGHTDVVQFLINLKLSVNPQEKRDTALCPTPIMAAVFRRHAHICVLLAQRGANLDDIIPRLDNLSAMSIAITCDARVMVGTLLELKSNPAFRTLGNRKPYELAKDLKRDEIFLLLENAQYLTTERRLRQRDIREMIFNRDETGLRNALRSELLQSFPEKCTPLMYAVLLGDLNMVKVVREETNDINAVEEVLGLTALINNEMVEYLLNNGADITQVSKDHFNALDYAFSLGSLDARTLCVMQLYVTSGSPVPVKLDFHGSASRSGMAKLFQKIGFGSSVNGENREKNQSETQHIENLLNICAKRDSAKLKTANQILRSTTCGKDRENIDEFHKRLQKIRSLAEHSSSTSLRTVTSPMIRYSKEKINTDDFDDGRSSPSRRSLNQYTFTFKDRRNSLKK</sequence>
<accession>A0A0N4UZC8</accession>
<dbReference type="SUPFAM" id="SSF48403">
    <property type="entry name" value="Ankyrin repeat"/>
    <property type="match status" value="2"/>
</dbReference>
<dbReference type="WBParaSite" id="EVEC_0000297101-mRNA-1">
    <property type="protein sequence ID" value="EVEC_0000297101-mRNA-1"/>
    <property type="gene ID" value="EVEC_0000297101"/>
</dbReference>
<dbReference type="AlphaFoldDB" id="A0A0N4UZC8"/>
<dbReference type="InterPro" id="IPR002110">
    <property type="entry name" value="Ankyrin_rpt"/>
</dbReference>
<dbReference type="PANTHER" id="PTHR24171:SF8">
    <property type="entry name" value="BRCA1-ASSOCIATED RING DOMAIN PROTEIN 1"/>
    <property type="match status" value="1"/>
</dbReference>
<dbReference type="PROSITE" id="PS50088">
    <property type="entry name" value="ANK_REPEAT"/>
    <property type="match status" value="3"/>
</dbReference>
<evidence type="ECO:0000313" key="6">
    <source>
        <dbReference type="WBParaSite" id="EVEC_0000297101-mRNA-1"/>
    </source>
</evidence>
<dbReference type="OrthoDB" id="539213at2759"/>
<dbReference type="GO" id="GO:0085020">
    <property type="term" value="P:protein K6-linked ubiquitination"/>
    <property type="evidence" value="ECO:0007669"/>
    <property type="project" value="TreeGrafter"/>
</dbReference>
<name>A0A0N4UZC8_ENTVE</name>